<feature type="transmembrane region" description="Helical" evidence="1">
    <location>
        <begin position="12"/>
        <end position="34"/>
    </location>
</feature>
<dbReference type="OrthoDB" id="748630at2"/>
<accession>A0A1I0M665</accession>
<keyword evidence="1" id="KW-0472">Membrane</keyword>
<feature type="transmembrane region" description="Helical" evidence="1">
    <location>
        <begin position="46"/>
        <end position="63"/>
    </location>
</feature>
<feature type="transmembrane region" description="Helical" evidence="1">
    <location>
        <begin position="83"/>
        <end position="104"/>
    </location>
</feature>
<keyword evidence="1" id="KW-1133">Transmembrane helix</keyword>
<dbReference type="EMBL" id="FOJI01000001">
    <property type="protein sequence ID" value="SEV83769.1"/>
    <property type="molecule type" value="Genomic_DNA"/>
</dbReference>
<keyword evidence="5" id="KW-1185">Reference proteome</keyword>
<evidence type="ECO:0000259" key="2">
    <source>
        <dbReference type="Pfam" id="PF20394"/>
    </source>
</evidence>
<reference evidence="4 5" key="1">
    <citation type="submission" date="2016-10" db="EMBL/GenBank/DDBJ databases">
        <authorList>
            <person name="de Groot N.N."/>
        </authorList>
    </citation>
    <scope>NUCLEOTIDE SEQUENCE [LARGE SCALE GENOMIC DNA]</scope>
    <source>
        <strain evidence="4 5">DSM 9179</strain>
    </source>
</reference>
<gene>
    <name evidence="4" type="ORF">SAMN05421659_101225</name>
</gene>
<protein>
    <submittedName>
        <fullName evidence="4">Uncharacterized protein</fullName>
    </submittedName>
</protein>
<dbReference type="Pfam" id="PF23543">
    <property type="entry name" value="DUF6688_C"/>
    <property type="match status" value="1"/>
</dbReference>
<feature type="transmembrane region" description="Helical" evidence="1">
    <location>
        <begin position="218"/>
        <end position="238"/>
    </location>
</feature>
<dbReference type="Pfam" id="PF20394">
    <property type="entry name" value="DUF6688"/>
    <property type="match status" value="1"/>
</dbReference>
<dbReference type="AlphaFoldDB" id="A0A1I0M665"/>
<keyword evidence="1" id="KW-0812">Transmembrane</keyword>
<dbReference type="STRING" id="99656.SAMN05421659_101225"/>
<evidence type="ECO:0000259" key="3">
    <source>
        <dbReference type="Pfam" id="PF23543"/>
    </source>
</evidence>
<dbReference type="InterPro" id="IPR056491">
    <property type="entry name" value="DUF6688_C"/>
</dbReference>
<feature type="transmembrane region" description="Helical" evidence="1">
    <location>
        <begin position="347"/>
        <end position="366"/>
    </location>
</feature>
<evidence type="ECO:0000313" key="4">
    <source>
        <dbReference type="EMBL" id="SEV83769.1"/>
    </source>
</evidence>
<evidence type="ECO:0000313" key="5">
    <source>
        <dbReference type="Proteomes" id="UP000199701"/>
    </source>
</evidence>
<feature type="transmembrane region" description="Helical" evidence="1">
    <location>
        <begin position="161"/>
        <end position="184"/>
    </location>
</feature>
<dbReference type="Proteomes" id="UP000199701">
    <property type="component" value="Unassembled WGS sequence"/>
</dbReference>
<sequence length="387" mass="43974">MNDIFDGGLLVFIYILGTLILISPIIVTITNIIYVAKKKKNLGFEACLYGMGIWFMLEMSSGLPDYTIPVNLAESLGLHQLISTNHIGTICAFVVIGISSYFALKFHKEEYSPLLSVILIAGVYIGCIISSLIIIQLMGAVVSEVDVTLKSIHSYYEKTGYIFYMVLIPLNYLINALALLVGVAKEKATYQIDREYKNRFIRVVNNCILRCNSWHVSAFVVMIPLIIIVVMILCLFGQQPDSVIKAFTQTSDWMLSKQISPPPTVNYNGHYLCTVSLRGHKGLVKPTRYGIRGGEKIVVNRQLCIANAFEELIMERTPSFHRAIRNFYDKYGYPISKLIRTAWLADLTYLIMKPLEWIFLIVLYLFDKKPENRIALQYLPKNARKEV</sequence>
<proteinExistence type="predicted"/>
<name>A0A1I0M665_9FIRM</name>
<evidence type="ECO:0000256" key="1">
    <source>
        <dbReference type="SAM" id="Phobius"/>
    </source>
</evidence>
<feature type="domain" description="DUF6688" evidence="3">
    <location>
        <begin position="268"/>
        <end position="379"/>
    </location>
</feature>
<feature type="transmembrane region" description="Helical" evidence="1">
    <location>
        <begin position="116"/>
        <end position="141"/>
    </location>
</feature>
<dbReference type="RefSeq" id="WP_092449724.1">
    <property type="nucleotide sequence ID" value="NZ_FOJI01000001.1"/>
</dbReference>
<feature type="domain" description="DUF6688" evidence="2">
    <location>
        <begin position="14"/>
        <end position="264"/>
    </location>
</feature>
<organism evidence="4 5">
    <name type="scientific">[Clostridium] fimetarium</name>
    <dbReference type="NCBI Taxonomy" id="99656"/>
    <lineage>
        <taxon>Bacteria</taxon>
        <taxon>Bacillati</taxon>
        <taxon>Bacillota</taxon>
        <taxon>Clostridia</taxon>
        <taxon>Lachnospirales</taxon>
        <taxon>Lachnospiraceae</taxon>
    </lineage>
</organism>
<dbReference type="InterPro" id="IPR046510">
    <property type="entry name" value="DUF6688_N"/>
</dbReference>